<evidence type="ECO:0000313" key="4">
    <source>
        <dbReference type="Proteomes" id="UP001140949"/>
    </source>
</evidence>
<feature type="region of interest" description="Disordered" evidence="1">
    <location>
        <begin position="292"/>
        <end position="317"/>
    </location>
</feature>
<dbReference type="PANTHER" id="PTHR47273:SF4">
    <property type="entry name" value="EXPRESSED PROTEIN"/>
    <property type="match status" value="1"/>
</dbReference>
<keyword evidence="4" id="KW-1185">Reference proteome</keyword>
<feature type="compositionally biased region" description="Pro residues" evidence="1">
    <location>
        <begin position="292"/>
        <end position="311"/>
    </location>
</feature>
<reference evidence="3" key="2">
    <citation type="submission" date="2023-04" db="EMBL/GenBank/DDBJ databases">
        <authorList>
            <person name="Bruccoleri R.E."/>
            <person name="Oakeley E.J."/>
            <person name="Faust A.-M."/>
            <person name="Dessus-Babus S."/>
            <person name="Altorfer M."/>
            <person name="Burckhardt D."/>
            <person name="Oertli M."/>
            <person name="Naumann U."/>
            <person name="Petersen F."/>
            <person name="Wong J."/>
        </authorList>
    </citation>
    <scope>NUCLEOTIDE SEQUENCE</scope>
    <source>
        <strain evidence="3">GSM-AAB239-AS_SAM_17_03QT</strain>
        <tissue evidence="3">Leaf</tissue>
    </source>
</reference>
<gene>
    <name evidence="3" type="ORF">M6B38_364955</name>
</gene>
<dbReference type="Pfam" id="PF01190">
    <property type="entry name" value="Pollen_Ole_e_1"/>
    <property type="match status" value="1"/>
</dbReference>
<feature type="chain" id="PRO_5043343459" evidence="2">
    <location>
        <begin position="24"/>
        <end position="317"/>
    </location>
</feature>
<evidence type="ECO:0000256" key="2">
    <source>
        <dbReference type="SAM" id="SignalP"/>
    </source>
</evidence>
<dbReference type="EMBL" id="JANAVB010019800">
    <property type="protein sequence ID" value="KAJ6827776.1"/>
    <property type="molecule type" value="Genomic_DNA"/>
</dbReference>
<evidence type="ECO:0000313" key="3">
    <source>
        <dbReference type="EMBL" id="KAJ6827776.1"/>
    </source>
</evidence>
<protein>
    <submittedName>
        <fullName evidence="3">Pollen allergen Che a 1-like</fullName>
    </submittedName>
</protein>
<dbReference type="Proteomes" id="UP001140949">
    <property type="component" value="Unassembled WGS sequence"/>
</dbReference>
<sequence>MASNVRTSCFLLLALFCMFHCSASSHHEKKLSSAIVVGTVNCDISSFGRDLSKSSHFISGASVAVECAGFRKEIKTNRRGVFRVRLPATAVDVPKGCSVRLIRSNEQFCSMASSSTSAELRLKSKRNGPLQVFSFKPKPPAPNPPKLASPAVAERKQFFFPPLIPFLPSPPIGGLPLPPNPVLPPPIPFLPSPPIGGLPLPPNPVLPPPIPFLPSPPVGGLPLPPNPVLPPPSLLPPVIPSPPPSLLPPVIPSPPPSLLPPFLPTPPPAPFVGIPPLPPLIPPPSMPPPPASIFPPFPPNPLFPGNPPASPPAKTSP</sequence>
<evidence type="ECO:0000256" key="1">
    <source>
        <dbReference type="SAM" id="MobiDB-lite"/>
    </source>
</evidence>
<reference evidence="3" key="1">
    <citation type="journal article" date="2023" name="GigaByte">
        <title>Genome assembly of the bearded iris, Iris pallida Lam.</title>
        <authorList>
            <person name="Bruccoleri R.E."/>
            <person name="Oakeley E.J."/>
            <person name="Faust A.M.E."/>
            <person name="Altorfer M."/>
            <person name="Dessus-Babus S."/>
            <person name="Burckhardt D."/>
            <person name="Oertli M."/>
            <person name="Naumann U."/>
            <person name="Petersen F."/>
            <person name="Wong J."/>
        </authorList>
    </citation>
    <scope>NUCLEOTIDE SEQUENCE</scope>
    <source>
        <strain evidence="3">GSM-AAB239-AS_SAM_17_03QT</strain>
    </source>
</reference>
<dbReference type="AlphaFoldDB" id="A0AAX6GG77"/>
<name>A0AAX6GG77_IRIPA</name>
<comment type="caution">
    <text evidence="3">The sequence shown here is derived from an EMBL/GenBank/DDBJ whole genome shotgun (WGS) entry which is preliminary data.</text>
</comment>
<organism evidence="3 4">
    <name type="scientific">Iris pallida</name>
    <name type="common">Sweet iris</name>
    <dbReference type="NCBI Taxonomy" id="29817"/>
    <lineage>
        <taxon>Eukaryota</taxon>
        <taxon>Viridiplantae</taxon>
        <taxon>Streptophyta</taxon>
        <taxon>Embryophyta</taxon>
        <taxon>Tracheophyta</taxon>
        <taxon>Spermatophyta</taxon>
        <taxon>Magnoliopsida</taxon>
        <taxon>Liliopsida</taxon>
        <taxon>Asparagales</taxon>
        <taxon>Iridaceae</taxon>
        <taxon>Iridoideae</taxon>
        <taxon>Irideae</taxon>
        <taxon>Iris</taxon>
    </lineage>
</organism>
<feature type="signal peptide" evidence="2">
    <location>
        <begin position="1"/>
        <end position="23"/>
    </location>
</feature>
<proteinExistence type="predicted"/>
<dbReference type="PANTHER" id="PTHR47273">
    <property type="entry name" value="EXPRESSED PROTEIN"/>
    <property type="match status" value="1"/>
</dbReference>
<keyword evidence="2" id="KW-0732">Signal</keyword>
<accession>A0AAX6GG77</accession>